<dbReference type="Proteomes" id="UP000053562">
    <property type="component" value="Unassembled WGS sequence"/>
</dbReference>
<dbReference type="EMBL" id="KQ234518">
    <property type="protein sequence ID" value="KMZ77066.1"/>
    <property type="molecule type" value="Genomic_DNA"/>
</dbReference>
<sequence length="262" mass="30953">MDRSSIYKAVKLVSNDTQIESSFLNSFINCHINYSTSNAITVCKRLNKLFQLLCSSKPEMESNKELNSSDYKYLNFWTNFELKREKIMDNETIDSFKHNMENKYPECINIEKLKAALGYIGINEYKRINMLDDLYKNYYEMHEIIYSTTDVDIEECLKYSKNCITKYKEAIRYNSGRKHYFYDALMKFKRTYENLASKAFSKNRSFALYIAKITEDPNESELTFYTIGDNKNKIILISLFGSVIAVVLVLIYFYRVKTIITR</sequence>
<reference evidence="2 3" key="1">
    <citation type="submission" date="2011-08" db="EMBL/GenBank/DDBJ databases">
        <title>The Genome Sequence of Plasmodium vivax India VII.</title>
        <authorList>
            <consortium name="The Broad Institute Genome Sequencing Platform"/>
            <consortium name="The Broad Institute Genome Sequencing Center for Infectious Disease"/>
            <person name="Neafsey D."/>
            <person name="Carlton J."/>
            <person name="Barnwell J."/>
            <person name="Collins W."/>
            <person name="Escalante A."/>
            <person name="Mullikin J."/>
            <person name="Saul A."/>
            <person name="Guigo R."/>
            <person name="Camara F."/>
            <person name="Young S.K."/>
            <person name="Zeng Q."/>
            <person name="Gargeya S."/>
            <person name="Fitzgerald M."/>
            <person name="Haas B."/>
            <person name="Abouelleil A."/>
            <person name="Alvarado L."/>
            <person name="Arachchi H.M."/>
            <person name="Berlin A."/>
            <person name="Brown A."/>
            <person name="Chapman S.B."/>
            <person name="Chen Z."/>
            <person name="Dunbar C."/>
            <person name="Freedman E."/>
            <person name="Gearin G."/>
            <person name="Gellesch M."/>
            <person name="Goldberg J."/>
            <person name="Griggs A."/>
            <person name="Gujja S."/>
            <person name="Heiman D."/>
            <person name="Howarth C."/>
            <person name="Larson L."/>
            <person name="Lui A."/>
            <person name="MacDonald P.J.P."/>
            <person name="Montmayeur A."/>
            <person name="Murphy C."/>
            <person name="Neiman D."/>
            <person name="Pearson M."/>
            <person name="Priest M."/>
            <person name="Roberts A."/>
            <person name="Saif S."/>
            <person name="Shea T."/>
            <person name="Shenoy N."/>
            <person name="Sisk P."/>
            <person name="Stolte C."/>
            <person name="Sykes S."/>
            <person name="Wortman J."/>
            <person name="Nusbaum C."/>
            <person name="Birren B."/>
        </authorList>
    </citation>
    <scope>NUCLEOTIDE SEQUENCE [LARGE SCALE GENOMIC DNA]</scope>
    <source>
        <strain evidence="2 3">India VII</strain>
    </source>
</reference>
<gene>
    <name evidence="2" type="ORF">PVIIG_05247</name>
</gene>
<keyword evidence="1" id="KW-0472">Membrane</keyword>
<evidence type="ECO:0000313" key="2">
    <source>
        <dbReference type="EMBL" id="KMZ77066.1"/>
    </source>
</evidence>
<evidence type="ECO:0000256" key="1">
    <source>
        <dbReference type="SAM" id="Phobius"/>
    </source>
</evidence>
<proteinExistence type="predicted"/>
<feature type="transmembrane region" description="Helical" evidence="1">
    <location>
        <begin position="234"/>
        <end position="254"/>
    </location>
</feature>
<evidence type="ECO:0000313" key="3">
    <source>
        <dbReference type="Proteomes" id="UP000053562"/>
    </source>
</evidence>
<protein>
    <submittedName>
        <fullName evidence="2">Uncharacterized protein</fullName>
    </submittedName>
</protein>
<dbReference type="OrthoDB" id="388014at2759"/>
<accession>A0A0J9S2Q1</accession>
<keyword evidence="1" id="KW-1133">Transmembrane helix</keyword>
<dbReference type="AlphaFoldDB" id="A0A0J9S2Q1"/>
<organism evidence="2 3">
    <name type="scientific">Plasmodium vivax India VII</name>
    <dbReference type="NCBI Taxonomy" id="1077284"/>
    <lineage>
        <taxon>Eukaryota</taxon>
        <taxon>Sar</taxon>
        <taxon>Alveolata</taxon>
        <taxon>Apicomplexa</taxon>
        <taxon>Aconoidasida</taxon>
        <taxon>Haemosporida</taxon>
        <taxon>Plasmodiidae</taxon>
        <taxon>Plasmodium</taxon>
        <taxon>Plasmodium (Plasmodium)</taxon>
    </lineage>
</organism>
<name>A0A0J9S2Q1_PLAVI</name>
<keyword evidence="1" id="KW-0812">Transmembrane</keyword>